<dbReference type="OrthoDB" id="2970937at2759"/>
<gene>
    <name evidence="3" type="ORF">P691DRAFT_792605</name>
</gene>
<comment type="caution">
    <text evidence="3">The sequence shown here is derived from an EMBL/GenBank/DDBJ whole genome shotgun (WGS) entry which is preliminary data.</text>
</comment>
<dbReference type="EMBL" id="MU152165">
    <property type="protein sequence ID" value="KAF9440932.1"/>
    <property type="molecule type" value="Genomic_DNA"/>
</dbReference>
<feature type="domain" description="Nephrocystin 3-like N-terminal" evidence="2">
    <location>
        <begin position="34"/>
        <end position="169"/>
    </location>
</feature>
<evidence type="ECO:0000313" key="4">
    <source>
        <dbReference type="Proteomes" id="UP000807342"/>
    </source>
</evidence>
<dbReference type="Pfam" id="PF24883">
    <property type="entry name" value="NPHP3_N"/>
    <property type="match status" value="1"/>
</dbReference>
<protein>
    <recommendedName>
        <fullName evidence="2">Nephrocystin 3-like N-terminal domain-containing protein</fullName>
    </recommendedName>
</protein>
<keyword evidence="4" id="KW-1185">Reference proteome</keyword>
<evidence type="ECO:0000256" key="1">
    <source>
        <dbReference type="ARBA" id="ARBA00022737"/>
    </source>
</evidence>
<sequence length="265" mass="30625">MTKGADVDLFARWPLPKCYPGTCVRLTTKIQDWFLHNSGPAGVGKSAFAIEEDILGAVYFFSRPNKRHKYVEVFITLAYQLAIRFPGYQPLVTAKLAAKPNLLEKMPHVQFKKLIIEPLLLLSHERKHVIIFNGLDECEGEGNQLEIIELINNLHSNTSLPIIWMICSRPESYLKQIFARTDHTIQCWREFLPIDSEESRVDTKTFICGWFEEIHKIYGEHVEEDANGYWPPETAIEQIVEKTSGHPFLTSYHHLPFWDLGVERC</sequence>
<evidence type="ECO:0000259" key="2">
    <source>
        <dbReference type="Pfam" id="PF24883"/>
    </source>
</evidence>
<reference evidence="3" key="1">
    <citation type="submission" date="2020-11" db="EMBL/GenBank/DDBJ databases">
        <authorList>
            <consortium name="DOE Joint Genome Institute"/>
            <person name="Ahrendt S."/>
            <person name="Riley R."/>
            <person name="Andreopoulos W."/>
            <person name="Labutti K."/>
            <person name="Pangilinan J."/>
            <person name="Ruiz-Duenas F.J."/>
            <person name="Barrasa J.M."/>
            <person name="Sanchez-Garcia M."/>
            <person name="Camarero S."/>
            <person name="Miyauchi S."/>
            <person name="Serrano A."/>
            <person name="Linde D."/>
            <person name="Babiker R."/>
            <person name="Drula E."/>
            <person name="Ayuso-Fernandez I."/>
            <person name="Pacheco R."/>
            <person name="Padilla G."/>
            <person name="Ferreira P."/>
            <person name="Barriuso J."/>
            <person name="Kellner H."/>
            <person name="Castanera R."/>
            <person name="Alfaro M."/>
            <person name="Ramirez L."/>
            <person name="Pisabarro A.G."/>
            <person name="Kuo A."/>
            <person name="Tritt A."/>
            <person name="Lipzen A."/>
            <person name="He G."/>
            <person name="Yan M."/>
            <person name="Ng V."/>
            <person name="Cullen D."/>
            <person name="Martin F."/>
            <person name="Rosso M.-N."/>
            <person name="Henrissat B."/>
            <person name="Hibbett D."/>
            <person name="Martinez A.T."/>
            <person name="Grigoriev I.V."/>
        </authorList>
    </citation>
    <scope>NUCLEOTIDE SEQUENCE</scope>
    <source>
        <strain evidence="3">MF-IS2</strain>
    </source>
</reference>
<organism evidence="3 4">
    <name type="scientific">Macrolepiota fuliginosa MF-IS2</name>
    <dbReference type="NCBI Taxonomy" id="1400762"/>
    <lineage>
        <taxon>Eukaryota</taxon>
        <taxon>Fungi</taxon>
        <taxon>Dikarya</taxon>
        <taxon>Basidiomycota</taxon>
        <taxon>Agaricomycotina</taxon>
        <taxon>Agaricomycetes</taxon>
        <taxon>Agaricomycetidae</taxon>
        <taxon>Agaricales</taxon>
        <taxon>Agaricineae</taxon>
        <taxon>Agaricaceae</taxon>
        <taxon>Macrolepiota</taxon>
    </lineage>
</organism>
<dbReference type="InterPro" id="IPR056884">
    <property type="entry name" value="NPHP3-like_N"/>
</dbReference>
<keyword evidence="1" id="KW-0677">Repeat</keyword>
<proteinExistence type="predicted"/>
<accession>A0A9P6BVM7</accession>
<evidence type="ECO:0000313" key="3">
    <source>
        <dbReference type="EMBL" id="KAF9440932.1"/>
    </source>
</evidence>
<dbReference type="AlphaFoldDB" id="A0A9P6BVM7"/>
<dbReference type="Proteomes" id="UP000807342">
    <property type="component" value="Unassembled WGS sequence"/>
</dbReference>
<name>A0A9P6BVM7_9AGAR</name>